<keyword evidence="2" id="KW-0812">Transmembrane</keyword>
<dbReference type="HOGENOM" id="CLU_070571_0_0_6"/>
<dbReference type="Proteomes" id="UP000068210">
    <property type="component" value="Chromosome"/>
</dbReference>
<evidence type="ECO:0000313" key="4">
    <source>
        <dbReference type="Proteomes" id="UP000068210"/>
    </source>
</evidence>
<keyword evidence="4" id="KW-1185">Reference proteome</keyword>
<dbReference type="KEGG" id="acx:Achr_40590"/>
<sequence length="348" mass="36827">MLRIELTAAASGQPGHGELTVHGWPGGTDGLELSVLRNQDSLYLEAGGGWDSLPVWHAIDGLERRGELLVGSVGPWLVDPLVRDPKMVYRLQLRDAGQSDGGVLRIVGNILSSPAVGHPQPLNEQPRHAPEAVAAPPEPQPEPEPPAVEPPPVETPRPDRPLVAERDEEFRAAPALKPQPRKPVRWLPLALGLVLLLGIGLAAYWYFVLRPHTQTPVAAAPAAAPAAAAGGEAGACAGTALAESGDDLTFIQACLKSNPSSARVLEVIDAAKQARRCGVVQRLYAHKAQAGDAAIAFAYAREYDPQTFKAGGCVESADAETAAYWYEIALANDAGNAEAKQRLEALKP</sequence>
<organism evidence="3 4">
    <name type="scientific">Azotobacter chroococcum NCIMB 8003</name>
    <dbReference type="NCBI Taxonomy" id="1328314"/>
    <lineage>
        <taxon>Bacteria</taxon>
        <taxon>Pseudomonadati</taxon>
        <taxon>Pseudomonadota</taxon>
        <taxon>Gammaproteobacteria</taxon>
        <taxon>Pseudomonadales</taxon>
        <taxon>Pseudomonadaceae</taxon>
        <taxon>Azotobacter</taxon>
    </lineage>
</organism>
<feature type="transmembrane region" description="Helical" evidence="2">
    <location>
        <begin position="186"/>
        <end position="207"/>
    </location>
</feature>
<keyword evidence="2" id="KW-0472">Membrane</keyword>
<evidence type="ECO:0000313" key="3">
    <source>
        <dbReference type="EMBL" id="AJE23444.1"/>
    </source>
</evidence>
<dbReference type="STRING" id="1328314.Achr_40590"/>
<reference evidence="3 4" key="1">
    <citation type="journal article" date="2015" name="PLoS ONE">
        <title>Azotobacter Genomes: The Genome of Azotobacter chroococcum NCIMB 8003 (ATCC 4412).</title>
        <authorList>
            <person name="Robson R.L."/>
            <person name="Jones R."/>
            <person name="Robson R.M."/>
            <person name="Schwartz A."/>
            <person name="Richardson T.H."/>
        </authorList>
    </citation>
    <scope>NUCLEOTIDE SEQUENCE [LARGE SCALE GENOMIC DNA]</scope>
    <source>
        <strain evidence="3 4">NCIMB 8003</strain>
    </source>
</reference>
<protein>
    <submittedName>
        <fullName evidence="3">Uncharacterized protein</fullName>
    </submittedName>
</protein>
<name>A0A0C4WS13_9GAMM</name>
<evidence type="ECO:0000256" key="1">
    <source>
        <dbReference type="SAM" id="MobiDB-lite"/>
    </source>
</evidence>
<proteinExistence type="predicted"/>
<dbReference type="EMBL" id="CP010415">
    <property type="protein sequence ID" value="AJE23444.1"/>
    <property type="molecule type" value="Genomic_DNA"/>
</dbReference>
<accession>A0A0C4WS13</accession>
<dbReference type="RefSeq" id="WP_039807221.1">
    <property type="nucleotide sequence ID" value="NZ_CP010415.1"/>
</dbReference>
<feature type="region of interest" description="Disordered" evidence="1">
    <location>
        <begin position="115"/>
        <end position="160"/>
    </location>
</feature>
<feature type="compositionally biased region" description="Pro residues" evidence="1">
    <location>
        <begin position="136"/>
        <end position="155"/>
    </location>
</feature>
<evidence type="ECO:0000256" key="2">
    <source>
        <dbReference type="SAM" id="Phobius"/>
    </source>
</evidence>
<dbReference type="AlphaFoldDB" id="A0A0C4WS13"/>
<keyword evidence="2" id="KW-1133">Transmembrane helix</keyword>
<gene>
    <name evidence="3" type="ORF">Achr_40590</name>
</gene>